<reference evidence="3" key="1">
    <citation type="submission" date="2012-12" db="EMBL/GenBank/DDBJ databases">
        <authorList>
            <person name="Hellsten U."/>
            <person name="Grimwood J."/>
            <person name="Chapman J.A."/>
            <person name="Shapiro H."/>
            <person name="Aerts A."/>
            <person name="Otillar R.P."/>
            <person name="Terry A.Y."/>
            <person name="Boore J.L."/>
            <person name="Simakov O."/>
            <person name="Marletaz F."/>
            <person name="Cho S.-J."/>
            <person name="Edsinger-Gonzales E."/>
            <person name="Havlak P."/>
            <person name="Kuo D.-H."/>
            <person name="Larsson T."/>
            <person name="Lv J."/>
            <person name="Arendt D."/>
            <person name="Savage R."/>
            <person name="Osoegawa K."/>
            <person name="de Jong P."/>
            <person name="Lindberg D.R."/>
            <person name="Seaver E.C."/>
            <person name="Weisblat D.A."/>
            <person name="Putnam N.H."/>
            <person name="Grigoriev I.V."/>
            <person name="Rokhsar D.S."/>
        </authorList>
    </citation>
    <scope>NUCLEOTIDE SEQUENCE</scope>
    <source>
        <strain evidence="3">I ESC-2004</strain>
    </source>
</reference>
<dbReference type="Proteomes" id="UP000014760">
    <property type="component" value="Unassembled WGS sequence"/>
</dbReference>
<dbReference type="EnsemblMetazoa" id="CapteT200950">
    <property type="protein sequence ID" value="CapteP200950"/>
    <property type="gene ID" value="CapteG200950"/>
</dbReference>
<protein>
    <submittedName>
        <fullName evidence="1 2">Uncharacterized protein</fullName>
    </submittedName>
</protein>
<dbReference type="InterPro" id="IPR029063">
    <property type="entry name" value="SAM-dependent_MTases_sf"/>
</dbReference>
<dbReference type="EMBL" id="AMQN01023563">
    <property type="status" value="NOT_ANNOTATED_CDS"/>
    <property type="molecule type" value="Genomic_DNA"/>
</dbReference>
<dbReference type="Pfam" id="PF13489">
    <property type="entry name" value="Methyltransf_23"/>
    <property type="match status" value="1"/>
</dbReference>
<evidence type="ECO:0000313" key="1">
    <source>
        <dbReference type="EMBL" id="ELU05234.1"/>
    </source>
</evidence>
<dbReference type="Gene3D" id="3.40.50.150">
    <property type="entry name" value="Vaccinia Virus protein VP39"/>
    <property type="match status" value="1"/>
</dbReference>
<dbReference type="AlphaFoldDB" id="R7UFB5"/>
<evidence type="ECO:0000313" key="3">
    <source>
        <dbReference type="Proteomes" id="UP000014760"/>
    </source>
</evidence>
<keyword evidence="3" id="KW-1185">Reference proteome</keyword>
<proteinExistence type="predicted"/>
<reference evidence="1 3" key="2">
    <citation type="journal article" date="2013" name="Nature">
        <title>Insights into bilaterian evolution from three spiralian genomes.</title>
        <authorList>
            <person name="Simakov O."/>
            <person name="Marletaz F."/>
            <person name="Cho S.J."/>
            <person name="Edsinger-Gonzales E."/>
            <person name="Havlak P."/>
            <person name="Hellsten U."/>
            <person name="Kuo D.H."/>
            <person name="Larsson T."/>
            <person name="Lv J."/>
            <person name="Arendt D."/>
            <person name="Savage R."/>
            <person name="Osoegawa K."/>
            <person name="de Jong P."/>
            <person name="Grimwood J."/>
            <person name="Chapman J.A."/>
            <person name="Shapiro H."/>
            <person name="Aerts A."/>
            <person name="Otillar R.P."/>
            <person name="Terry A.Y."/>
            <person name="Boore J.L."/>
            <person name="Grigoriev I.V."/>
            <person name="Lindberg D.R."/>
            <person name="Seaver E.C."/>
            <person name="Weisblat D.A."/>
            <person name="Putnam N.H."/>
            <person name="Rokhsar D.S."/>
        </authorList>
    </citation>
    <scope>NUCLEOTIDE SEQUENCE</scope>
    <source>
        <strain evidence="1 3">I ESC-2004</strain>
    </source>
</reference>
<accession>R7UFB5</accession>
<organism evidence="1">
    <name type="scientific">Capitella teleta</name>
    <name type="common">Polychaete worm</name>
    <dbReference type="NCBI Taxonomy" id="283909"/>
    <lineage>
        <taxon>Eukaryota</taxon>
        <taxon>Metazoa</taxon>
        <taxon>Spiralia</taxon>
        <taxon>Lophotrochozoa</taxon>
        <taxon>Annelida</taxon>
        <taxon>Polychaeta</taxon>
        <taxon>Sedentaria</taxon>
        <taxon>Scolecida</taxon>
        <taxon>Capitellidae</taxon>
        <taxon>Capitella</taxon>
    </lineage>
</organism>
<dbReference type="CDD" id="cd02440">
    <property type="entry name" value="AdoMet_MTases"/>
    <property type="match status" value="1"/>
</dbReference>
<dbReference type="SUPFAM" id="SSF53335">
    <property type="entry name" value="S-adenosyl-L-methionine-dependent methyltransferases"/>
    <property type="match status" value="1"/>
</dbReference>
<gene>
    <name evidence="1" type="ORF">CAPTEDRAFT_200950</name>
</gene>
<dbReference type="EMBL" id="KB301697">
    <property type="protein sequence ID" value="ELU05234.1"/>
    <property type="molecule type" value="Genomic_DNA"/>
</dbReference>
<reference evidence="2" key="3">
    <citation type="submission" date="2015-06" db="UniProtKB">
        <authorList>
            <consortium name="EnsemblMetazoa"/>
        </authorList>
    </citation>
    <scope>IDENTIFICATION</scope>
</reference>
<sequence length="251" mass="28493">MASHPTQVFSNYNALWTNYRDISNDKQFFLQCFEKHAADLDLQDTLTCLSIGAGCGESDAFLILQQMPRLLRYIAVEPDKGNVQELVPRILEAMPTEGNAEFYCASIDDAIDHIQGPVDVVLLFEVMYYIADYSALFKRLKRLLTTGSKIIVSLVAGDSCIYRALSNLQMKSWSDMADIQIIMRNLYPYLKLKEVTFDSGFDVSRVNVSSFKVIAASTNVNEDDVTAFKREIETNENKMAQYQIDIDIFEL</sequence>
<name>R7UFB5_CAPTE</name>
<evidence type="ECO:0000313" key="2">
    <source>
        <dbReference type="EnsemblMetazoa" id="CapteP200950"/>
    </source>
</evidence>
<dbReference type="HOGENOM" id="CLU_077491_0_0_1"/>